<proteinExistence type="predicted"/>
<dbReference type="CDD" id="cd10787">
    <property type="entry name" value="LamB_YcsF_like"/>
    <property type="match status" value="1"/>
</dbReference>
<name>A0ABX5LV65_9GAMM</name>
<accession>A0ABX5LV65</accession>
<evidence type="ECO:0000313" key="1">
    <source>
        <dbReference type="EMBL" id="PXF29363.1"/>
    </source>
</evidence>
<evidence type="ECO:0000313" key="2">
    <source>
        <dbReference type="Proteomes" id="UP000248090"/>
    </source>
</evidence>
<dbReference type="RefSeq" id="WP_110189228.1">
    <property type="nucleotide sequence ID" value="NZ_CP177354.1"/>
</dbReference>
<evidence type="ECO:0008006" key="3">
    <source>
        <dbReference type="Google" id="ProtNLM"/>
    </source>
</evidence>
<dbReference type="Gene3D" id="3.20.20.370">
    <property type="entry name" value="Glycoside hydrolase/deacetylase"/>
    <property type="match status" value="1"/>
</dbReference>
<comment type="caution">
    <text evidence="1">The sequence shown here is derived from an EMBL/GenBank/DDBJ whole genome shotgun (WGS) entry which is preliminary data.</text>
</comment>
<gene>
    <name evidence="1" type="ORF">WH50_20955</name>
</gene>
<dbReference type="EMBL" id="LAPT01000113">
    <property type="protein sequence ID" value="PXF29363.1"/>
    <property type="molecule type" value="Genomic_DNA"/>
</dbReference>
<reference evidence="1 2" key="1">
    <citation type="submission" date="2015-03" db="EMBL/GenBank/DDBJ databases">
        <authorList>
            <person name="Krishnan R."/>
            <person name="Midha S."/>
            <person name="Patil P.B."/>
            <person name="Rameshkumar N."/>
        </authorList>
    </citation>
    <scope>NUCLEOTIDE SEQUENCE [LARGE SCALE GENOMIC DNA]</scope>
    <source>
        <strain evidence="1 2">L1E11</strain>
    </source>
</reference>
<sequence length="248" mass="26918">MWLNCDMGESFGAWKMGMDEAVMPFIDQANIACGFHASDPLIMQKTVRLALQHDVMIGAHPSYPDLVGFGRRSMSCTPAEITAFIRYQYGALQAIARAEGGKVAYVKPHGALHNDMMKDEKVLRAVMAALATEPEPLPLMIMTTADNSNVKALAAEYGVTLWLEAFADRGYDAEGYLMSRSLPNAVHHDVDTIVRQALTLARGESILASSGNPIKLDAVTLCVHGDNPESIRAVQAIREGIEALTTAK</sequence>
<dbReference type="Pfam" id="PF03746">
    <property type="entry name" value="LamB_YcsF"/>
    <property type="match status" value="1"/>
</dbReference>
<dbReference type="NCBIfam" id="NF003814">
    <property type="entry name" value="PRK05406.1-3"/>
    <property type="match status" value="1"/>
</dbReference>
<dbReference type="PANTHER" id="PTHR30292:SF0">
    <property type="entry name" value="5-OXOPROLINASE SUBUNIT A"/>
    <property type="match status" value="1"/>
</dbReference>
<dbReference type="NCBIfam" id="NF003816">
    <property type="entry name" value="PRK05406.1-5"/>
    <property type="match status" value="1"/>
</dbReference>
<dbReference type="SUPFAM" id="SSF88713">
    <property type="entry name" value="Glycoside hydrolase/deacetylase"/>
    <property type="match status" value="1"/>
</dbReference>
<keyword evidence="2" id="KW-1185">Reference proteome</keyword>
<protein>
    <recommendedName>
        <fullName evidence="3">5-oxoprolinase (ATP-hydrolyzing) subunit A</fullName>
    </recommendedName>
</protein>
<dbReference type="InterPro" id="IPR005501">
    <property type="entry name" value="LamB/YcsF/PxpA-like"/>
</dbReference>
<dbReference type="PANTHER" id="PTHR30292">
    <property type="entry name" value="UNCHARACTERIZED PROTEIN YBGL-RELATED"/>
    <property type="match status" value="1"/>
</dbReference>
<dbReference type="InterPro" id="IPR011330">
    <property type="entry name" value="Glyco_hydro/deAcase_b/a-brl"/>
</dbReference>
<organism evidence="1 2">
    <name type="scientific">Pokkaliibacter plantistimulans</name>
    <dbReference type="NCBI Taxonomy" id="1635171"/>
    <lineage>
        <taxon>Bacteria</taxon>
        <taxon>Pseudomonadati</taxon>
        <taxon>Pseudomonadota</taxon>
        <taxon>Gammaproteobacteria</taxon>
        <taxon>Oceanospirillales</taxon>
        <taxon>Balneatrichaceae</taxon>
        <taxon>Pokkaliibacter</taxon>
    </lineage>
</organism>
<dbReference type="Proteomes" id="UP000248090">
    <property type="component" value="Unassembled WGS sequence"/>
</dbReference>